<evidence type="ECO:0000313" key="2">
    <source>
        <dbReference type="Proteomes" id="UP000008021"/>
    </source>
</evidence>
<dbReference type="InterPro" id="IPR036812">
    <property type="entry name" value="NAD(P)_OxRdtase_dom_sf"/>
</dbReference>
<protein>
    <recommendedName>
        <fullName evidence="3">NADP-dependent oxidoreductase domain-containing protein</fullName>
    </recommendedName>
</protein>
<dbReference type="HOGENOM" id="CLU_2562203_0_0_1"/>
<reference evidence="1" key="2">
    <citation type="submission" date="2018-05" db="EMBL/GenBank/DDBJ databases">
        <title>OmerRS3 (Oryza meridionalis Reference Sequence Version 3).</title>
        <authorList>
            <person name="Zhang J."/>
            <person name="Kudrna D."/>
            <person name="Lee S."/>
            <person name="Talag J."/>
            <person name="Welchert J."/>
            <person name="Wing R.A."/>
        </authorList>
    </citation>
    <scope>NUCLEOTIDE SEQUENCE [LARGE SCALE GENOMIC DNA]</scope>
    <source>
        <strain evidence="1">cv. OR44</strain>
    </source>
</reference>
<dbReference type="Gramene" id="OMERI10G00630.1">
    <property type="protein sequence ID" value="OMERI10G00630.1"/>
    <property type="gene ID" value="OMERI10G00630"/>
</dbReference>
<name>A0A0E0EVB0_9ORYZ</name>
<organism evidence="1">
    <name type="scientific">Oryza meridionalis</name>
    <dbReference type="NCBI Taxonomy" id="40149"/>
    <lineage>
        <taxon>Eukaryota</taxon>
        <taxon>Viridiplantae</taxon>
        <taxon>Streptophyta</taxon>
        <taxon>Embryophyta</taxon>
        <taxon>Tracheophyta</taxon>
        <taxon>Spermatophyta</taxon>
        <taxon>Magnoliopsida</taxon>
        <taxon>Liliopsida</taxon>
        <taxon>Poales</taxon>
        <taxon>Poaceae</taxon>
        <taxon>BOP clade</taxon>
        <taxon>Oryzoideae</taxon>
        <taxon>Oryzeae</taxon>
        <taxon>Oryzinae</taxon>
        <taxon>Oryza</taxon>
    </lineage>
</organism>
<evidence type="ECO:0008006" key="3">
    <source>
        <dbReference type="Google" id="ProtNLM"/>
    </source>
</evidence>
<dbReference type="SUPFAM" id="SSF51430">
    <property type="entry name" value="NAD(P)-linked oxidoreductase"/>
    <property type="match status" value="1"/>
</dbReference>
<dbReference type="AlphaFoldDB" id="A0A0E0EVB0"/>
<dbReference type="STRING" id="40149.A0A0E0EVB0"/>
<sequence>MVANGAEGKRMPEVALSFGKPMPWVGMGTATYPIRSSIVREAINIKSAIYRHFDTAANYGTEAALGEATAEAVRAGFGFVAG</sequence>
<proteinExistence type="predicted"/>
<dbReference type="EnsemblPlants" id="OMERI10G00630.1">
    <property type="protein sequence ID" value="OMERI10G00630.1"/>
    <property type="gene ID" value="OMERI10G00630"/>
</dbReference>
<dbReference type="Proteomes" id="UP000008021">
    <property type="component" value="Chromosome 10"/>
</dbReference>
<keyword evidence="2" id="KW-1185">Reference proteome</keyword>
<accession>A0A0E0EVB0</accession>
<evidence type="ECO:0000313" key="1">
    <source>
        <dbReference type="EnsemblPlants" id="OMERI10G00630.1"/>
    </source>
</evidence>
<dbReference type="Gene3D" id="3.20.20.100">
    <property type="entry name" value="NADP-dependent oxidoreductase domain"/>
    <property type="match status" value="1"/>
</dbReference>
<reference evidence="1" key="1">
    <citation type="submission" date="2015-04" db="UniProtKB">
        <authorList>
            <consortium name="EnsemblPlants"/>
        </authorList>
    </citation>
    <scope>IDENTIFICATION</scope>
</reference>